<evidence type="ECO:0000256" key="2">
    <source>
        <dbReference type="ARBA" id="ARBA00022448"/>
    </source>
</evidence>
<keyword evidence="12" id="KW-0175">Coiled coil</keyword>
<feature type="coiled-coil region" evidence="12">
    <location>
        <begin position="57"/>
        <end position="98"/>
    </location>
</feature>
<keyword evidence="14" id="KW-0934">Plastid</keyword>
<feature type="transmembrane region" description="Helical" evidence="13">
    <location>
        <begin position="31"/>
        <end position="49"/>
    </location>
</feature>
<reference evidence="14" key="1">
    <citation type="journal article" date="2019" name="Mol. Phylogenet. Evol.">
        <title>Morphological evolution and classification of the red algal order Ceramiales inferred using plastid phylogenomics.</title>
        <authorList>
            <person name="Diaz-Tapia P."/>
            <person name="Pasella M.M."/>
            <person name="Verbruggen H."/>
            <person name="Maggs C.A."/>
        </authorList>
    </citation>
    <scope>NUCLEOTIDE SEQUENCE</scope>
    <source>
        <strain evidence="14">PD2933</strain>
    </source>
</reference>
<dbReference type="GO" id="GO:0015078">
    <property type="term" value="F:proton transmembrane transporter activity"/>
    <property type="evidence" value="ECO:0007669"/>
    <property type="project" value="InterPro"/>
</dbReference>
<accession>A0A4D6WNA2</accession>
<keyword evidence="4 11" id="KW-0812">Transmembrane</keyword>
<dbReference type="EMBL" id="MK814609">
    <property type="protein sequence ID" value="QCI04241.1"/>
    <property type="molecule type" value="Genomic_DNA"/>
</dbReference>
<keyword evidence="8 13" id="KW-0472">Membrane</keyword>
<keyword evidence="3 11" id="KW-0138">CF(0)</keyword>
<dbReference type="GO" id="GO:0045259">
    <property type="term" value="C:proton-transporting ATP synthase complex"/>
    <property type="evidence" value="ECO:0007669"/>
    <property type="project" value="UniProtKB-KW"/>
</dbReference>
<evidence type="ECO:0000256" key="12">
    <source>
        <dbReference type="SAM" id="Coils"/>
    </source>
</evidence>
<evidence type="ECO:0000256" key="10">
    <source>
        <dbReference type="ARBA" id="ARBA00025198"/>
    </source>
</evidence>
<evidence type="ECO:0000256" key="9">
    <source>
        <dbReference type="ARBA" id="ARBA00023310"/>
    </source>
</evidence>
<evidence type="ECO:0000256" key="4">
    <source>
        <dbReference type="ARBA" id="ARBA00022692"/>
    </source>
</evidence>
<evidence type="ECO:0000256" key="13">
    <source>
        <dbReference type="SAM" id="Phobius"/>
    </source>
</evidence>
<proteinExistence type="inferred from homology"/>
<gene>
    <name evidence="14" type="primary">atpF</name>
</gene>
<dbReference type="AlphaFoldDB" id="A0A4D6WNA2"/>
<keyword evidence="7 11" id="KW-0406">Ion transport</keyword>
<geneLocation type="plastid" evidence="14"/>
<dbReference type="InterPro" id="IPR002146">
    <property type="entry name" value="ATP_synth_b/b'su_bac/chlpt"/>
</dbReference>
<dbReference type="CDD" id="cd06503">
    <property type="entry name" value="ATP-synt_Fo_b"/>
    <property type="match status" value="1"/>
</dbReference>
<evidence type="ECO:0000256" key="5">
    <source>
        <dbReference type="ARBA" id="ARBA00022781"/>
    </source>
</evidence>
<keyword evidence="6 13" id="KW-1133">Transmembrane helix</keyword>
<organism evidence="14">
    <name type="scientific">Anotrichium furcellatum</name>
    <dbReference type="NCBI Taxonomy" id="41999"/>
    <lineage>
        <taxon>Eukaryota</taxon>
        <taxon>Rhodophyta</taxon>
        <taxon>Florideophyceae</taxon>
        <taxon>Rhodymeniophycidae</taxon>
        <taxon>Ceramiales</taxon>
        <taxon>Ceramiaceae</taxon>
        <taxon>Anotrichium</taxon>
    </lineage>
</organism>
<evidence type="ECO:0000256" key="6">
    <source>
        <dbReference type="ARBA" id="ARBA00022989"/>
    </source>
</evidence>
<dbReference type="GO" id="GO:0015986">
    <property type="term" value="P:proton motive force-driven ATP synthesis"/>
    <property type="evidence" value="ECO:0007669"/>
    <property type="project" value="InterPro"/>
</dbReference>
<dbReference type="PANTHER" id="PTHR34264">
    <property type="entry name" value="ATP SYNTHASE SUBUNIT B, CHLOROPLASTIC"/>
    <property type="match status" value="1"/>
</dbReference>
<evidence type="ECO:0000256" key="11">
    <source>
        <dbReference type="RuleBase" id="RU003848"/>
    </source>
</evidence>
<sequence>MHLEDFKFFTQQYFIADLSISFNSNFLEANVLNILLLLSGLIYVLKNFLGAILSERQEKVLLAIQESEERLQQANRRLQESEKQLDQTKIVISQIIQESETTSARVRQSILDQGKIDVEKLTASSKASIISAENQVKYQIQQQITALAITKVTAQLKDQMTGGIQSDLIDKSIIQLKGNINI</sequence>
<evidence type="ECO:0000313" key="14">
    <source>
        <dbReference type="EMBL" id="QCI04241.1"/>
    </source>
</evidence>
<evidence type="ECO:0000256" key="1">
    <source>
        <dbReference type="ARBA" id="ARBA00004167"/>
    </source>
</evidence>
<dbReference type="HAMAP" id="MF_01398">
    <property type="entry name" value="ATP_synth_b_bprime"/>
    <property type="match status" value="1"/>
</dbReference>
<dbReference type="Pfam" id="PF00430">
    <property type="entry name" value="ATP-synt_B"/>
    <property type="match status" value="1"/>
</dbReference>
<keyword evidence="9" id="KW-0066">ATP synthesis</keyword>
<name>A0A4D6WNA2_9FLOR</name>
<reference evidence="14" key="2">
    <citation type="submission" date="2019-04" db="EMBL/GenBank/DDBJ databases">
        <authorList>
            <person name="Pasella M."/>
        </authorList>
    </citation>
    <scope>NUCLEOTIDE SEQUENCE</scope>
    <source>
        <strain evidence="14">PD2933</strain>
    </source>
</reference>
<keyword evidence="2 11" id="KW-0813">Transport</keyword>
<evidence type="ECO:0000256" key="7">
    <source>
        <dbReference type="ARBA" id="ARBA00023065"/>
    </source>
</evidence>
<comment type="subcellular location">
    <subcellularLocation>
        <location evidence="1">Membrane</location>
        <topology evidence="1">Single-pass membrane protein</topology>
    </subcellularLocation>
</comment>
<comment type="function">
    <text evidence="10">F(1)F(0) ATP synthase produces ATP from ADP in the presence of a proton or sodium gradient. F-type ATPases consist of two structural domains, F(1) containing the extramembraneous catalytic core and F(0) containing the membrane proton channel, linked together by a central stalk and a peripheral stalk. During catalysis, ATP synthesis in the catalytic domain of F(1) is coupled via a rotary mechanism of the central stalk subunits to proton translocation.</text>
</comment>
<keyword evidence="5 11" id="KW-0375">Hydrogen ion transport</keyword>
<evidence type="ECO:0000256" key="8">
    <source>
        <dbReference type="ARBA" id="ARBA00023136"/>
    </source>
</evidence>
<protein>
    <submittedName>
        <fullName evidence="14">ATP synthase CF0 subunit I</fullName>
    </submittedName>
</protein>
<comment type="similarity">
    <text evidence="11">Belongs to the ATPase B chain family.</text>
</comment>
<evidence type="ECO:0000256" key="3">
    <source>
        <dbReference type="ARBA" id="ARBA00022547"/>
    </source>
</evidence>
<dbReference type="PANTHER" id="PTHR34264:SF3">
    <property type="entry name" value="ATP SYNTHASE SUBUNIT B, CHLOROPLASTIC"/>
    <property type="match status" value="1"/>
</dbReference>